<reference evidence="1 2" key="1">
    <citation type="submission" date="2016-10" db="EMBL/GenBank/DDBJ databases">
        <authorList>
            <person name="Varghese N."/>
            <person name="Submissions S."/>
        </authorList>
    </citation>
    <scope>NUCLEOTIDE SEQUENCE [LARGE SCALE GENOMIC DNA]</scope>
    <source>
        <strain evidence="1 2">CGMCC 1.12102</strain>
    </source>
</reference>
<protein>
    <recommendedName>
        <fullName evidence="3">DUF4303 domain-containing protein</fullName>
    </recommendedName>
</protein>
<dbReference type="EMBL" id="FMUI01000016">
    <property type="protein sequence ID" value="SCX60948.1"/>
    <property type="molecule type" value="Genomic_DNA"/>
</dbReference>
<name>A0A1G4Z6N0_9ENTR</name>
<comment type="caution">
    <text evidence="1">The sequence shown here is derived from an EMBL/GenBank/DDBJ whole genome shotgun (WGS) entry which is preliminary data.</text>
</comment>
<dbReference type="RefSeq" id="WP_017459608.1">
    <property type="nucleotide sequence ID" value="NZ_FMUI01000016.1"/>
</dbReference>
<evidence type="ECO:0008006" key="3">
    <source>
        <dbReference type="Google" id="ProtNLM"/>
    </source>
</evidence>
<sequence length="172" mass="19740">MEWDEFEIKCLQATVAAIKKLLAENPEENFYAFSLYTDSSAMTVSLSANSEQQVNSILDSEENTSKENQDYYKWTTSEWAYEGVYPEFFTDISKSLRESPDRVNFSQFKKNLIQTLINTLKKVKHGELSLVLSTSVVFVSITDDNESENIENISAQSINNESITCYFLARYD</sequence>
<dbReference type="Pfam" id="PF14136">
    <property type="entry name" value="DUF4303"/>
    <property type="match status" value="1"/>
</dbReference>
<dbReference type="GeneID" id="23847353"/>
<dbReference type="Proteomes" id="UP000183569">
    <property type="component" value="Unassembled WGS sequence"/>
</dbReference>
<dbReference type="InterPro" id="IPR025409">
    <property type="entry name" value="DUF4303"/>
</dbReference>
<gene>
    <name evidence="1" type="ORF">SAMN02927897_04035</name>
</gene>
<dbReference type="AlphaFoldDB" id="A0A1G4Z6N0"/>
<accession>A0A1G4Z6N0</accession>
<evidence type="ECO:0000313" key="2">
    <source>
        <dbReference type="Proteomes" id="UP000183569"/>
    </source>
</evidence>
<organism evidence="1 2">
    <name type="scientific">Kosakonia sacchari</name>
    <dbReference type="NCBI Taxonomy" id="1158459"/>
    <lineage>
        <taxon>Bacteria</taxon>
        <taxon>Pseudomonadati</taxon>
        <taxon>Pseudomonadota</taxon>
        <taxon>Gammaproteobacteria</taxon>
        <taxon>Enterobacterales</taxon>
        <taxon>Enterobacteriaceae</taxon>
        <taxon>Kosakonia</taxon>
    </lineage>
</organism>
<evidence type="ECO:0000313" key="1">
    <source>
        <dbReference type="EMBL" id="SCX60948.1"/>
    </source>
</evidence>
<proteinExistence type="predicted"/>